<comment type="caution">
    <text evidence="1">The sequence shown here is derived from an EMBL/GenBank/DDBJ whole genome shotgun (WGS) entry which is preliminary data.</text>
</comment>
<organism evidence="1 2">
    <name type="scientific">Portunus trituberculatus</name>
    <name type="common">Swimming crab</name>
    <name type="synonym">Neptunus trituberculatus</name>
    <dbReference type="NCBI Taxonomy" id="210409"/>
    <lineage>
        <taxon>Eukaryota</taxon>
        <taxon>Metazoa</taxon>
        <taxon>Ecdysozoa</taxon>
        <taxon>Arthropoda</taxon>
        <taxon>Crustacea</taxon>
        <taxon>Multicrustacea</taxon>
        <taxon>Malacostraca</taxon>
        <taxon>Eumalacostraca</taxon>
        <taxon>Eucarida</taxon>
        <taxon>Decapoda</taxon>
        <taxon>Pleocyemata</taxon>
        <taxon>Brachyura</taxon>
        <taxon>Eubrachyura</taxon>
        <taxon>Portunoidea</taxon>
        <taxon>Portunidae</taxon>
        <taxon>Portuninae</taxon>
        <taxon>Portunus</taxon>
    </lineage>
</organism>
<dbReference type="AlphaFoldDB" id="A0A5B7GJL1"/>
<dbReference type="EMBL" id="VSRR010015033">
    <property type="protein sequence ID" value="MPC57739.1"/>
    <property type="molecule type" value="Genomic_DNA"/>
</dbReference>
<reference evidence="1 2" key="1">
    <citation type="submission" date="2019-05" db="EMBL/GenBank/DDBJ databases">
        <title>Another draft genome of Portunus trituberculatus and its Hox gene families provides insights of decapod evolution.</title>
        <authorList>
            <person name="Jeong J.-H."/>
            <person name="Song I."/>
            <person name="Kim S."/>
            <person name="Choi T."/>
            <person name="Kim D."/>
            <person name="Ryu S."/>
            <person name="Kim W."/>
        </authorList>
    </citation>
    <scope>NUCLEOTIDE SEQUENCE [LARGE SCALE GENOMIC DNA]</scope>
    <source>
        <tissue evidence="1">Muscle</tissue>
    </source>
</reference>
<dbReference type="Proteomes" id="UP000324222">
    <property type="component" value="Unassembled WGS sequence"/>
</dbReference>
<name>A0A5B7GJL1_PORTR</name>
<keyword evidence="2" id="KW-1185">Reference proteome</keyword>
<accession>A0A5B7GJL1</accession>
<sequence length="105" mass="11942">MWYLEDNSIITCKYGLASKISMKSFSQVNILIARMELMTSSMSRTRLSVRLAMASLNFEKPLPIRPDERNVIIINTSCKAKIPFIQRIQAETASSVGSHAHPRHY</sequence>
<proteinExistence type="predicted"/>
<evidence type="ECO:0000313" key="2">
    <source>
        <dbReference type="Proteomes" id="UP000324222"/>
    </source>
</evidence>
<evidence type="ECO:0000313" key="1">
    <source>
        <dbReference type="EMBL" id="MPC57739.1"/>
    </source>
</evidence>
<protein>
    <submittedName>
        <fullName evidence="1">Uncharacterized protein</fullName>
    </submittedName>
</protein>
<gene>
    <name evidence="1" type="ORF">E2C01_051726</name>
</gene>